<dbReference type="Gene3D" id="2.40.100.10">
    <property type="entry name" value="Cyclophilin-like"/>
    <property type="match status" value="1"/>
</dbReference>
<dbReference type="EMBL" id="CP066007">
    <property type="protein sequence ID" value="QQB45643.1"/>
    <property type="molecule type" value="Genomic_DNA"/>
</dbReference>
<dbReference type="Proteomes" id="UP000596145">
    <property type="component" value="Chromosome"/>
</dbReference>
<dbReference type="InterPro" id="IPR002130">
    <property type="entry name" value="Cyclophilin-type_PPIase_dom"/>
</dbReference>
<dbReference type="PROSITE" id="PS50072">
    <property type="entry name" value="CSA_PPIASE_2"/>
    <property type="match status" value="1"/>
</dbReference>
<accession>A0A7T4EE03</accession>
<organism evidence="4 5">
    <name type="scientific">Corynebacterium glucuronolyticum</name>
    <dbReference type="NCBI Taxonomy" id="39791"/>
    <lineage>
        <taxon>Bacteria</taxon>
        <taxon>Bacillati</taxon>
        <taxon>Actinomycetota</taxon>
        <taxon>Actinomycetes</taxon>
        <taxon>Mycobacteriales</taxon>
        <taxon>Corynebacteriaceae</taxon>
        <taxon>Corynebacterium</taxon>
    </lineage>
</organism>
<reference evidence="4 5" key="1">
    <citation type="submission" date="2020-12" db="EMBL/GenBank/DDBJ databases">
        <title>FDA dAtabase for Regulatory Grade micrObial Sequences (FDA-ARGOS): Supporting development and validation of Infectious Disease Dx tests.</title>
        <authorList>
            <person name="Sproer C."/>
            <person name="Gronow S."/>
            <person name="Severitt S."/>
            <person name="Schroder I."/>
            <person name="Tallon L."/>
            <person name="Sadzewicz L."/>
            <person name="Zhao X."/>
            <person name="Boylan J."/>
            <person name="Ott S."/>
            <person name="Bowen H."/>
            <person name="Vavikolanu K."/>
            <person name="Mehta A."/>
            <person name="Aluvathingal J."/>
            <person name="Nadendla S."/>
            <person name="Lowell S."/>
            <person name="Myers T."/>
            <person name="Yan Y."/>
            <person name="Sichtig H."/>
        </authorList>
    </citation>
    <scope>NUCLEOTIDE SEQUENCE [LARGE SCALE GENOMIC DNA]</scope>
    <source>
        <strain evidence="4 5">FDAARGOS_1053</strain>
    </source>
</reference>
<dbReference type="RefSeq" id="WP_084036305.1">
    <property type="nucleotide sequence ID" value="NZ_CP066007.1"/>
</dbReference>
<gene>
    <name evidence="4" type="ORF">I6I10_09040</name>
</gene>
<dbReference type="SUPFAM" id="SSF50891">
    <property type="entry name" value="Cyclophilin-like"/>
    <property type="match status" value="1"/>
</dbReference>
<dbReference type="InterPro" id="IPR029000">
    <property type="entry name" value="Cyclophilin-like_dom_sf"/>
</dbReference>
<evidence type="ECO:0000259" key="3">
    <source>
        <dbReference type="PROSITE" id="PS50072"/>
    </source>
</evidence>
<feature type="domain" description="PPIase cyclophilin-type" evidence="3">
    <location>
        <begin position="142"/>
        <end position="294"/>
    </location>
</feature>
<dbReference type="GO" id="GO:0003755">
    <property type="term" value="F:peptidyl-prolyl cis-trans isomerase activity"/>
    <property type="evidence" value="ECO:0007669"/>
    <property type="project" value="InterPro"/>
</dbReference>
<keyword evidence="2" id="KW-0472">Membrane</keyword>
<dbReference type="OrthoDB" id="5507614at2"/>
<proteinExistence type="predicted"/>
<evidence type="ECO:0000313" key="5">
    <source>
        <dbReference type="Proteomes" id="UP000596145"/>
    </source>
</evidence>
<sequence length="295" mass="31345">MSNSDSQNNRQIREESLEKLRKDLATRERKEKRGPLGTILASALVIVLVVAGIYFFATKDDGEKIEAEDSTTTVESTTMTTATEEPEVTAPALALTRSEALPETVTCEYPEEGGAAREVSAPNTQDIPATGTVNVTLKTNQGDIPMTLDRSVSPCTVNAITHLASNGYYDDTVCHRITTNGIYVLQCGDPTGNGAGGPGFNFANEYPTDEAEDQSSPVNYQRGTIAMANAGIGTNGSQFFLNYKDSPLPPLYTYFGKISDEGLATIDGIAAKGTKTGGSDGAPAEEVRIETAQVN</sequence>
<keyword evidence="4" id="KW-0413">Isomerase</keyword>
<name>A0A7T4EE03_9CORY</name>
<keyword evidence="2" id="KW-0812">Transmembrane</keyword>
<dbReference type="PANTHER" id="PTHR45625:SF3">
    <property type="entry name" value="PEPTIDYL-PROLYL CIS-TRANS ISOMERASE B-RELATED"/>
    <property type="match status" value="1"/>
</dbReference>
<evidence type="ECO:0000256" key="1">
    <source>
        <dbReference type="ARBA" id="ARBA00002388"/>
    </source>
</evidence>
<evidence type="ECO:0000313" key="4">
    <source>
        <dbReference type="EMBL" id="QQB45643.1"/>
    </source>
</evidence>
<feature type="transmembrane region" description="Helical" evidence="2">
    <location>
        <begin position="36"/>
        <end position="57"/>
    </location>
</feature>
<dbReference type="AlphaFoldDB" id="A0A7T4EE03"/>
<dbReference type="Pfam" id="PF00160">
    <property type="entry name" value="Pro_isomerase"/>
    <property type="match status" value="1"/>
</dbReference>
<comment type="function">
    <text evidence="1">PPIases accelerate the folding of proteins. It catalyzes the cis-trans isomerization of proline imidic peptide bonds in oligopeptides.</text>
</comment>
<dbReference type="InterPro" id="IPR044666">
    <property type="entry name" value="Cyclophilin_A-like"/>
</dbReference>
<keyword evidence="2" id="KW-1133">Transmembrane helix</keyword>
<evidence type="ECO:0000256" key="2">
    <source>
        <dbReference type="SAM" id="Phobius"/>
    </source>
</evidence>
<dbReference type="GeneID" id="92760174"/>
<protein>
    <submittedName>
        <fullName evidence="4">Peptidylprolyl isomerase</fullName>
    </submittedName>
</protein>
<dbReference type="PANTHER" id="PTHR45625">
    <property type="entry name" value="PEPTIDYL-PROLYL CIS-TRANS ISOMERASE-RELATED"/>
    <property type="match status" value="1"/>
</dbReference>
<dbReference type="CDD" id="cd00317">
    <property type="entry name" value="cyclophilin"/>
    <property type="match status" value="1"/>
</dbReference>